<dbReference type="PANTHER" id="PTHR31559:SF0">
    <property type="entry name" value="PYRIDOXAL 5'-PHOSPHATE SYNTHASE SUBUNIT SNO1-RELATED"/>
    <property type="match status" value="1"/>
</dbReference>
<evidence type="ECO:0000256" key="6">
    <source>
        <dbReference type="ARBA" id="ARBA00049534"/>
    </source>
</evidence>
<feature type="active site" description="Nucleophile" evidence="7">
    <location>
        <position position="83"/>
    </location>
</feature>
<keyword evidence="9" id="KW-1185">Reference proteome</keyword>
<dbReference type="SMART" id="SM01211">
    <property type="entry name" value="GATase_5"/>
    <property type="match status" value="1"/>
</dbReference>
<feature type="binding site" evidence="7">
    <location>
        <begin position="141"/>
        <end position="142"/>
    </location>
    <ligand>
        <name>L-glutamine</name>
        <dbReference type="ChEBI" id="CHEBI:58359"/>
    </ligand>
</feature>
<keyword evidence="5 7" id="KW-0456">Lyase</keyword>
<dbReference type="HAMAP" id="MF_01615">
    <property type="entry name" value="PdxT"/>
    <property type="match status" value="1"/>
</dbReference>
<dbReference type="InterPro" id="IPR021196">
    <property type="entry name" value="PdxT/SNO_CS"/>
</dbReference>
<evidence type="ECO:0000256" key="1">
    <source>
        <dbReference type="ARBA" id="ARBA00008345"/>
    </source>
</evidence>
<evidence type="ECO:0000256" key="7">
    <source>
        <dbReference type="HAMAP-Rule" id="MF_01615"/>
    </source>
</evidence>
<organism evidence="8 9">
    <name type="scientific">Microbacterium mcarthurae</name>
    <dbReference type="NCBI Taxonomy" id="3035918"/>
    <lineage>
        <taxon>Bacteria</taxon>
        <taxon>Bacillati</taxon>
        <taxon>Actinomycetota</taxon>
        <taxon>Actinomycetes</taxon>
        <taxon>Micrococcales</taxon>
        <taxon>Microbacteriaceae</taxon>
        <taxon>Microbacterium</taxon>
    </lineage>
</organism>
<dbReference type="CDD" id="cd01749">
    <property type="entry name" value="GATase1_PB"/>
    <property type="match status" value="1"/>
</dbReference>
<comment type="function">
    <text evidence="7">Catalyzes the hydrolysis of glutamine to glutamate and ammonia as part of the biosynthesis of pyridoxal 5'-phosphate. The resulting ammonia molecule is channeled to the active site of PdxS.</text>
</comment>
<evidence type="ECO:0000256" key="3">
    <source>
        <dbReference type="ARBA" id="ARBA00022898"/>
    </source>
</evidence>
<dbReference type="Proteomes" id="UP001630303">
    <property type="component" value="Unassembled WGS sequence"/>
</dbReference>
<sequence length="206" mass="21747">MAGNSPRVGVLALQGDVREHLHVLADLGADARPVRRASELAEVDGLVLPGGESSVIDKLSRAFDLRDPIRAAIADGMPVLGTCAGLILLADRLDGAIEGQLTFGGLDVRVRRNAFGSQAQSFETDLDVPALGDPPVHAVFIRAPVVTEVGPDATPLASLPDGRVVAVEQNNLLGLSFHPESTGETRFHARFLHRVRNRAGVSAPSF</sequence>
<dbReference type="InterPro" id="IPR002161">
    <property type="entry name" value="PdxT/SNO"/>
</dbReference>
<keyword evidence="4 7" id="KW-0315">Glutamine amidotransferase</keyword>
<evidence type="ECO:0000256" key="4">
    <source>
        <dbReference type="ARBA" id="ARBA00022962"/>
    </source>
</evidence>
<comment type="subunit">
    <text evidence="7">In the presence of PdxS, forms a dodecamer of heterodimers. Only shows activity in the heterodimer.</text>
</comment>
<dbReference type="PROSITE" id="PS51273">
    <property type="entry name" value="GATASE_TYPE_1"/>
    <property type="match status" value="1"/>
</dbReference>
<dbReference type="PANTHER" id="PTHR31559">
    <property type="entry name" value="PYRIDOXAL 5'-PHOSPHATE SYNTHASE SUBUNIT SNO"/>
    <property type="match status" value="1"/>
</dbReference>
<comment type="catalytic activity">
    <reaction evidence="6 7">
        <text>L-glutamine + H2O = L-glutamate + NH4(+)</text>
        <dbReference type="Rhea" id="RHEA:15889"/>
        <dbReference type="ChEBI" id="CHEBI:15377"/>
        <dbReference type="ChEBI" id="CHEBI:28938"/>
        <dbReference type="ChEBI" id="CHEBI:29985"/>
        <dbReference type="ChEBI" id="CHEBI:58359"/>
        <dbReference type="EC" id="3.5.1.2"/>
    </reaction>
</comment>
<reference evidence="8 9" key="1">
    <citation type="submission" date="2023-03" db="EMBL/GenBank/DDBJ databases">
        <title>MT1 and MT2 Draft Genomes of Novel Species.</title>
        <authorList>
            <person name="Venkateswaran K."/>
        </authorList>
    </citation>
    <scope>NUCLEOTIDE SEQUENCE [LARGE SCALE GENOMIC DNA]</scope>
    <source>
        <strain evidence="8 9">IF8SW-P5</strain>
    </source>
</reference>
<dbReference type="EC" id="3.5.1.2" evidence="7"/>
<dbReference type="NCBIfam" id="TIGR03800">
    <property type="entry name" value="PLP_synth_Pdx2"/>
    <property type="match status" value="1"/>
</dbReference>
<comment type="similarity">
    <text evidence="1 7">Belongs to the glutaminase PdxT/SNO family.</text>
</comment>
<evidence type="ECO:0000313" key="9">
    <source>
        <dbReference type="Proteomes" id="UP001630303"/>
    </source>
</evidence>
<proteinExistence type="inferred from homology"/>
<dbReference type="SUPFAM" id="SSF52317">
    <property type="entry name" value="Class I glutamine amidotransferase-like"/>
    <property type="match status" value="1"/>
</dbReference>
<accession>A0ABW9GBP7</accession>
<evidence type="ECO:0000256" key="5">
    <source>
        <dbReference type="ARBA" id="ARBA00023239"/>
    </source>
</evidence>
<dbReference type="PROSITE" id="PS01236">
    <property type="entry name" value="PDXT_SNO_1"/>
    <property type="match status" value="1"/>
</dbReference>
<dbReference type="Pfam" id="PF01174">
    <property type="entry name" value="SNO"/>
    <property type="match status" value="1"/>
</dbReference>
<feature type="active site" description="Charge relay system" evidence="7">
    <location>
        <position position="178"/>
    </location>
</feature>
<comment type="caution">
    <text evidence="8">The sequence shown here is derived from an EMBL/GenBank/DDBJ whole genome shotgun (WGS) entry which is preliminary data.</text>
</comment>
<feature type="binding site" evidence="7">
    <location>
        <position position="112"/>
    </location>
    <ligand>
        <name>L-glutamine</name>
        <dbReference type="ChEBI" id="CHEBI:58359"/>
    </ligand>
</feature>
<feature type="active site" description="Charge relay system" evidence="7">
    <location>
        <position position="180"/>
    </location>
</feature>
<dbReference type="EC" id="4.3.3.6" evidence="7"/>
<dbReference type="InterPro" id="IPR029062">
    <property type="entry name" value="Class_I_gatase-like"/>
</dbReference>
<dbReference type="RefSeq" id="WP_408904756.1">
    <property type="nucleotide sequence ID" value="NZ_JAROCE010000001.1"/>
</dbReference>
<dbReference type="PROSITE" id="PS51130">
    <property type="entry name" value="PDXT_SNO_2"/>
    <property type="match status" value="1"/>
</dbReference>
<dbReference type="EMBL" id="JAROCE010000001">
    <property type="protein sequence ID" value="MFM2719068.1"/>
    <property type="molecule type" value="Genomic_DNA"/>
</dbReference>
<dbReference type="GO" id="GO:0036381">
    <property type="term" value="F:pyridoxal 5'-phosphate synthase (glutamine hydrolysing) activity"/>
    <property type="evidence" value="ECO:0007669"/>
    <property type="project" value="UniProtKB-EC"/>
</dbReference>
<comment type="catalytic activity">
    <reaction evidence="7">
        <text>aldehydo-D-ribose 5-phosphate + D-glyceraldehyde 3-phosphate + L-glutamine = pyridoxal 5'-phosphate + L-glutamate + phosphate + 3 H2O + H(+)</text>
        <dbReference type="Rhea" id="RHEA:31507"/>
        <dbReference type="ChEBI" id="CHEBI:15377"/>
        <dbReference type="ChEBI" id="CHEBI:15378"/>
        <dbReference type="ChEBI" id="CHEBI:29985"/>
        <dbReference type="ChEBI" id="CHEBI:43474"/>
        <dbReference type="ChEBI" id="CHEBI:58273"/>
        <dbReference type="ChEBI" id="CHEBI:58359"/>
        <dbReference type="ChEBI" id="CHEBI:59776"/>
        <dbReference type="ChEBI" id="CHEBI:597326"/>
        <dbReference type="EC" id="4.3.3.6"/>
    </reaction>
</comment>
<evidence type="ECO:0000313" key="8">
    <source>
        <dbReference type="EMBL" id="MFM2719068.1"/>
    </source>
</evidence>
<protein>
    <recommendedName>
        <fullName evidence="7">Pyridoxal 5'-phosphate synthase subunit PdxT</fullName>
        <ecNumber evidence="7">4.3.3.6</ecNumber>
    </recommendedName>
    <alternativeName>
        <fullName evidence="7">Pdx2</fullName>
    </alternativeName>
    <alternativeName>
        <fullName evidence="7">Pyridoxal 5'-phosphate synthase glutaminase subunit</fullName>
        <ecNumber evidence="7">3.5.1.2</ecNumber>
    </alternativeName>
</protein>
<evidence type="ECO:0000256" key="2">
    <source>
        <dbReference type="ARBA" id="ARBA00022801"/>
    </source>
</evidence>
<dbReference type="GO" id="GO:0004359">
    <property type="term" value="F:glutaminase activity"/>
    <property type="evidence" value="ECO:0007669"/>
    <property type="project" value="UniProtKB-EC"/>
</dbReference>
<comment type="pathway">
    <text evidence="7">Cofactor biosynthesis; pyridoxal 5'-phosphate biosynthesis.</text>
</comment>
<keyword evidence="3 7" id="KW-0663">Pyridoxal phosphate</keyword>
<name>A0ABW9GBP7_9MICO</name>
<dbReference type="Gene3D" id="3.40.50.880">
    <property type="match status" value="1"/>
</dbReference>
<gene>
    <name evidence="7 8" type="primary">pdxT</name>
    <name evidence="8" type="ORF">P5G46_00895</name>
</gene>
<dbReference type="PIRSF" id="PIRSF005639">
    <property type="entry name" value="Glut_amidoT_SNO"/>
    <property type="match status" value="1"/>
</dbReference>
<feature type="binding site" evidence="7">
    <location>
        <begin position="51"/>
        <end position="53"/>
    </location>
    <ligand>
        <name>L-glutamine</name>
        <dbReference type="ChEBI" id="CHEBI:58359"/>
    </ligand>
</feature>
<keyword evidence="2 7" id="KW-0378">Hydrolase</keyword>